<sequence>MSSAPPEVGDLVVAIVTGKQWVCTDIAGAKTRRPVWLLRPRYGAAGREQLRVERDDLVSYAVAARRGEWIQP</sequence>
<keyword evidence="2" id="KW-1185">Reference proteome</keyword>
<evidence type="ECO:0000313" key="1">
    <source>
        <dbReference type="EMBL" id="WEB40628.1"/>
    </source>
</evidence>
<gene>
    <name evidence="1" type="ORF">MOV08_15955</name>
</gene>
<protein>
    <submittedName>
        <fullName evidence="1">Uncharacterized protein</fullName>
    </submittedName>
</protein>
<accession>A0ABY8A6N9</accession>
<reference evidence="1 2" key="1">
    <citation type="submission" date="2022-03" db="EMBL/GenBank/DDBJ databases">
        <title>Streptomyces yunnanensis P86,complete genome.</title>
        <authorList>
            <person name="Chen S."/>
            <person name="Zhang Q."/>
        </authorList>
    </citation>
    <scope>NUCLEOTIDE SEQUENCE [LARGE SCALE GENOMIC DNA]</scope>
    <source>
        <strain evidence="1 2">P86</strain>
    </source>
</reference>
<dbReference type="RefSeq" id="WP_275307822.1">
    <property type="nucleotide sequence ID" value="NZ_CP095749.1"/>
</dbReference>
<name>A0ABY8A6N9_9ACTN</name>
<dbReference type="EMBL" id="CP095749">
    <property type="protein sequence ID" value="WEB40628.1"/>
    <property type="molecule type" value="Genomic_DNA"/>
</dbReference>
<dbReference type="Proteomes" id="UP001218629">
    <property type="component" value="Chromosome"/>
</dbReference>
<proteinExistence type="predicted"/>
<evidence type="ECO:0000313" key="2">
    <source>
        <dbReference type="Proteomes" id="UP001218629"/>
    </source>
</evidence>
<organism evidence="1 2">
    <name type="scientific">Streptomyces yunnanensis</name>
    <dbReference type="NCBI Taxonomy" id="156453"/>
    <lineage>
        <taxon>Bacteria</taxon>
        <taxon>Bacillati</taxon>
        <taxon>Actinomycetota</taxon>
        <taxon>Actinomycetes</taxon>
        <taxon>Kitasatosporales</taxon>
        <taxon>Streptomycetaceae</taxon>
        <taxon>Streptomyces</taxon>
    </lineage>
</organism>